<organism evidence="2">
    <name type="scientific">Aliivibrio wodanis</name>
    <dbReference type="NCBI Taxonomy" id="80852"/>
    <lineage>
        <taxon>Bacteria</taxon>
        <taxon>Pseudomonadati</taxon>
        <taxon>Pseudomonadota</taxon>
        <taxon>Gammaproteobacteria</taxon>
        <taxon>Vibrionales</taxon>
        <taxon>Vibrionaceae</taxon>
        <taxon>Aliivibrio</taxon>
    </lineage>
</organism>
<feature type="transmembrane region" description="Helical" evidence="1">
    <location>
        <begin position="12"/>
        <end position="37"/>
    </location>
</feature>
<dbReference type="InterPro" id="IPR012902">
    <property type="entry name" value="N_methyl_site"/>
</dbReference>
<dbReference type="NCBIfam" id="TIGR02532">
    <property type="entry name" value="IV_pilin_GFxxxE"/>
    <property type="match status" value="1"/>
</dbReference>
<name>A0A5Q4ZLV6_9GAMM</name>
<keyword evidence="1" id="KW-1133">Transmembrane helix</keyword>
<sequence length="140" mass="16296">MRLKYHKYLKQKGLTLIEVLIASVILFMAIGLAASVFQQNLLLQRKVLDKLEQAQFQQIMTRRIFFQLDQGNFSGQEESQGITVNWQTKNEKSSSFVENYNSDTDLSYSGRGKVTVYLITLTSDNWPNWTVEYKESLWSK</sequence>
<dbReference type="Pfam" id="PF07963">
    <property type="entry name" value="N_methyl"/>
    <property type="match status" value="1"/>
</dbReference>
<dbReference type="PROSITE" id="PS00409">
    <property type="entry name" value="PROKAR_NTER_METHYL"/>
    <property type="match status" value="1"/>
</dbReference>
<reference evidence="2" key="1">
    <citation type="submission" date="2019-09" db="EMBL/GenBank/DDBJ databases">
        <authorList>
            <person name="Hjerde E."/>
        </authorList>
    </citation>
    <scope>NUCLEOTIDE SEQUENCE</scope>
    <source>
        <strain evidence="2">06/09/160</strain>
    </source>
</reference>
<gene>
    <name evidence="2" type="ORF">AW0309160_00179</name>
</gene>
<keyword evidence="1" id="KW-0812">Transmembrane</keyword>
<dbReference type="AlphaFoldDB" id="A0A5Q4ZLV6"/>
<evidence type="ECO:0000313" key="2">
    <source>
        <dbReference type="EMBL" id="VVV02854.1"/>
    </source>
</evidence>
<evidence type="ECO:0000256" key="1">
    <source>
        <dbReference type="SAM" id="Phobius"/>
    </source>
</evidence>
<dbReference type="EMBL" id="LR721750">
    <property type="protein sequence ID" value="VVV02854.1"/>
    <property type="molecule type" value="Genomic_DNA"/>
</dbReference>
<keyword evidence="1" id="KW-0472">Membrane</keyword>
<accession>A0A5Q4ZLV6</accession>
<protein>
    <submittedName>
        <fullName evidence="2">Uncharacterized protein</fullName>
    </submittedName>
</protein>
<proteinExistence type="predicted"/>